<gene>
    <name evidence="2" type="ORF">H9654_10660</name>
</gene>
<evidence type="ECO:0000256" key="1">
    <source>
        <dbReference type="SAM" id="MobiDB-lite"/>
    </source>
</evidence>
<dbReference type="AlphaFoldDB" id="A0A8X8FTW1"/>
<sequence>MQPMVACVHAAMPSAQARLLAFDQWVIKHAVALGRPALAGLAPTSAARELMAQLPMTGDPAKLAATGYVTVLFNTVLPDPGNSDTHPVALLRSALSQAPNQPAEDAGAPPLTTADPRAKVISAPP</sequence>
<evidence type="ECO:0000313" key="3">
    <source>
        <dbReference type="Proteomes" id="UP000636938"/>
    </source>
</evidence>
<comment type="caution">
    <text evidence="2">The sequence shown here is derived from an EMBL/GenBank/DDBJ whole genome shotgun (WGS) entry which is preliminary data.</text>
</comment>
<keyword evidence="3" id="KW-1185">Reference proteome</keyword>
<evidence type="ECO:0000313" key="2">
    <source>
        <dbReference type="EMBL" id="MBD7954660.1"/>
    </source>
</evidence>
<reference evidence="2 3" key="1">
    <citation type="submission" date="2020-08" db="EMBL/GenBank/DDBJ databases">
        <title>A Genomic Blueprint of the Chicken Gut Microbiome.</title>
        <authorList>
            <person name="Gilroy R."/>
            <person name="Ravi A."/>
            <person name="Getino M."/>
            <person name="Pursley I."/>
            <person name="Horton D.L."/>
            <person name="Alikhan N.-F."/>
            <person name="Baker D."/>
            <person name="Gharbi K."/>
            <person name="Hall N."/>
            <person name="Watson M."/>
            <person name="Adriaenssens E.M."/>
            <person name="Foster-Nyarko E."/>
            <person name="Jarju S."/>
            <person name="Secka A."/>
            <person name="Antonio M."/>
            <person name="Oren A."/>
            <person name="Chaudhuri R."/>
            <person name="La Ragione R.M."/>
            <person name="Hildebrand F."/>
            <person name="Pallen M.J."/>
        </authorList>
    </citation>
    <scope>NUCLEOTIDE SEQUENCE [LARGE SCALE GENOMIC DNA]</scope>
    <source>
        <strain evidence="2 3">Sa5BUN4</strain>
    </source>
</reference>
<dbReference type="RefSeq" id="WP_191770805.1">
    <property type="nucleotide sequence ID" value="NZ_JACSQS010000009.1"/>
</dbReference>
<feature type="region of interest" description="Disordered" evidence="1">
    <location>
        <begin position="96"/>
        <end position="125"/>
    </location>
</feature>
<protein>
    <submittedName>
        <fullName evidence="2">Uncharacterized protein</fullName>
    </submittedName>
</protein>
<accession>A0A8X8FTW1</accession>
<dbReference type="Proteomes" id="UP000636938">
    <property type="component" value="Unassembled WGS sequence"/>
</dbReference>
<proteinExistence type="predicted"/>
<organism evidence="2 3">
    <name type="scientific">Stenotrophomonas lacuserhaii</name>
    <dbReference type="NCBI Taxonomy" id="2760084"/>
    <lineage>
        <taxon>Bacteria</taxon>
        <taxon>Pseudomonadati</taxon>
        <taxon>Pseudomonadota</taxon>
        <taxon>Gammaproteobacteria</taxon>
        <taxon>Lysobacterales</taxon>
        <taxon>Lysobacteraceae</taxon>
        <taxon>Stenotrophomonas</taxon>
    </lineage>
</organism>
<dbReference type="EMBL" id="JACSQS010000009">
    <property type="protein sequence ID" value="MBD7954660.1"/>
    <property type="molecule type" value="Genomic_DNA"/>
</dbReference>
<name>A0A8X8FTW1_9GAMM</name>